<name>A0ABQ2X1M0_9ACTN</name>
<evidence type="ECO:0000313" key="2">
    <source>
        <dbReference type="EMBL" id="GGW92131.1"/>
    </source>
</evidence>
<dbReference type="Gene3D" id="3.40.1580.10">
    <property type="entry name" value="SMI1/KNR4-like"/>
    <property type="match status" value="1"/>
</dbReference>
<protein>
    <recommendedName>
        <fullName evidence="1">Knr4/Smi1-like domain-containing protein</fullName>
    </recommendedName>
</protein>
<dbReference type="InterPro" id="IPR018958">
    <property type="entry name" value="Knr4/Smi1-like_dom"/>
</dbReference>
<feature type="domain" description="Knr4/Smi1-like" evidence="1">
    <location>
        <begin position="17"/>
        <end position="132"/>
    </location>
</feature>
<keyword evidence="3" id="KW-1185">Reference proteome</keyword>
<evidence type="ECO:0000259" key="1">
    <source>
        <dbReference type="SMART" id="SM00860"/>
    </source>
</evidence>
<proteinExistence type="predicted"/>
<dbReference type="SUPFAM" id="SSF160631">
    <property type="entry name" value="SMI1/KNR4-like"/>
    <property type="match status" value="1"/>
</dbReference>
<dbReference type="Proteomes" id="UP000617743">
    <property type="component" value="Unassembled WGS sequence"/>
</dbReference>
<dbReference type="EMBL" id="BMWC01000002">
    <property type="protein sequence ID" value="GGW92131.1"/>
    <property type="molecule type" value="Genomic_DNA"/>
</dbReference>
<accession>A0ABQ2X1M0</accession>
<gene>
    <name evidence="2" type="ORF">GCM10010383_22440</name>
</gene>
<dbReference type="Pfam" id="PF09346">
    <property type="entry name" value="SMI1_KNR4"/>
    <property type="match status" value="1"/>
</dbReference>
<evidence type="ECO:0000313" key="3">
    <source>
        <dbReference type="Proteomes" id="UP000617743"/>
    </source>
</evidence>
<sequence>MWRDMVDELRTGALRPPAPRAVLHRIEESLGQPLPPALRSLLLETDGIEGPYGEDVVWPAERILNDNLTFRTDPGLRSLHRPFEPLLFFGDNGGGDQFAFVQDTGDAGVYVWDHETDERTLVATDLSVYVRQALGSGGEDWYR</sequence>
<reference evidence="3" key="1">
    <citation type="journal article" date="2019" name="Int. J. Syst. Evol. Microbiol.">
        <title>The Global Catalogue of Microorganisms (GCM) 10K type strain sequencing project: providing services to taxonomists for standard genome sequencing and annotation.</title>
        <authorList>
            <consortium name="The Broad Institute Genomics Platform"/>
            <consortium name="The Broad Institute Genome Sequencing Center for Infectious Disease"/>
            <person name="Wu L."/>
            <person name="Ma J."/>
        </authorList>
    </citation>
    <scope>NUCLEOTIDE SEQUENCE [LARGE SCALE GENOMIC DNA]</scope>
    <source>
        <strain evidence="3">JCM 4866</strain>
    </source>
</reference>
<dbReference type="RefSeq" id="WP_190049974.1">
    <property type="nucleotide sequence ID" value="NZ_BMWC01000002.1"/>
</dbReference>
<dbReference type="InterPro" id="IPR037883">
    <property type="entry name" value="Knr4/Smi1-like_sf"/>
</dbReference>
<organism evidence="2 3">
    <name type="scientific">Streptomyces lomondensis</name>
    <dbReference type="NCBI Taxonomy" id="68229"/>
    <lineage>
        <taxon>Bacteria</taxon>
        <taxon>Bacillati</taxon>
        <taxon>Actinomycetota</taxon>
        <taxon>Actinomycetes</taxon>
        <taxon>Kitasatosporales</taxon>
        <taxon>Streptomycetaceae</taxon>
        <taxon>Streptomyces</taxon>
    </lineage>
</organism>
<comment type="caution">
    <text evidence="2">The sequence shown here is derived from an EMBL/GenBank/DDBJ whole genome shotgun (WGS) entry which is preliminary data.</text>
</comment>
<dbReference type="SMART" id="SM00860">
    <property type="entry name" value="SMI1_KNR4"/>
    <property type="match status" value="1"/>
</dbReference>